<dbReference type="RefSeq" id="WP_173070284.1">
    <property type="nucleotide sequence ID" value="NZ_BAABGO010000025.1"/>
</dbReference>
<evidence type="ECO:0000256" key="2">
    <source>
        <dbReference type="SAM" id="Phobius"/>
    </source>
</evidence>
<dbReference type="Proteomes" id="UP000482800">
    <property type="component" value="Unassembled WGS sequence"/>
</dbReference>
<feature type="compositionally biased region" description="Low complexity" evidence="1">
    <location>
        <begin position="68"/>
        <end position="77"/>
    </location>
</feature>
<evidence type="ECO:0000313" key="3">
    <source>
        <dbReference type="EMBL" id="GFJ85302.1"/>
    </source>
</evidence>
<sequence>MSGRVKDLLDQAVAGIEPRDPDPVGVVIRRGRNRRAAAVVATAVAMVAVLAGGAVAGTALKEGPPPDTAVTKAAPKPATRPDRPPVPRLEKGRIAAGDMSVAVPDGWQVMPVESAPCGHQHQTVVFGEGGNPWGPSIYCGTSEIEVLSTFNVFPSIWTMTGKAPEAPDAWQQTPADPYRMVTLEGGAAAWLRTDPDGAYRVVLPWSRVEVMIRGGADVRQRILDSLETGRWAPRALVLPTATEYAGLIGHFGTNGLSRVEVEDPAKVRRALEILGAATPVAQGESCAREDQPTVALEIGKSPVNPNLPEDMGSLVISLAPGCHEVVSEEGGRGRLDVDSLTELGELFQVELP</sequence>
<gene>
    <name evidence="3" type="ORF">Phou_094820</name>
</gene>
<reference evidence="3 4" key="1">
    <citation type="submission" date="2020-03" db="EMBL/GenBank/DDBJ databases">
        <title>Whole genome shotgun sequence of Phytohabitans houttuyneae NBRC 108639.</title>
        <authorList>
            <person name="Komaki H."/>
            <person name="Tamura T."/>
        </authorList>
    </citation>
    <scope>NUCLEOTIDE SEQUENCE [LARGE SCALE GENOMIC DNA]</scope>
    <source>
        <strain evidence="3 4">NBRC 108639</strain>
    </source>
</reference>
<comment type="caution">
    <text evidence="3">The sequence shown here is derived from an EMBL/GenBank/DDBJ whole genome shotgun (WGS) entry which is preliminary data.</text>
</comment>
<evidence type="ECO:0000256" key="1">
    <source>
        <dbReference type="SAM" id="MobiDB-lite"/>
    </source>
</evidence>
<name>A0A6V8KJD7_9ACTN</name>
<feature type="transmembrane region" description="Helical" evidence="2">
    <location>
        <begin position="36"/>
        <end position="60"/>
    </location>
</feature>
<organism evidence="3 4">
    <name type="scientific">Phytohabitans houttuyneae</name>
    <dbReference type="NCBI Taxonomy" id="1076126"/>
    <lineage>
        <taxon>Bacteria</taxon>
        <taxon>Bacillati</taxon>
        <taxon>Actinomycetota</taxon>
        <taxon>Actinomycetes</taxon>
        <taxon>Micromonosporales</taxon>
        <taxon>Micromonosporaceae</taxon>
    </lineage>
</organism>
<keyword evidence="2" id="KW-0472">Membrane</keyword>
<keyword evidence="2" id="KW-0812">Transmembrane</keyword>
<protein>
    <submittedName>
        <fullName evidence="3">Uncharacterized protein</fullName>
    </submittedName>
</protein>
<dbReference type="AlphaFoldDB" id="A0A6V8KJD7"/>
<accession>A0A6V8KJD7</accession>
<feature type="compositionally biased region" description="Basic and acidic residues" evidence="1">
    <location>
        <begin position="79"/>
        <end position="93"/>
    </location>
</feature>
<dbReference type="EMBL" id="BLPF01000004">
    <property type="protein sequence ID" value="GFJ85302.1"/>
    <property type="molecule type" value="Genomic_DNA"/>
</dbReference>
<feature type="region of interest" description="Disordered" evidence="1">
    <location>
        <begin position="58"/>
        <end position="94"/>
    </location>
</feature>
<evidence type="ECO:0000313" key="4">
    <source>
        <dbReference type="Proteomes" id="UP000482800"/>
    </source>
</evidence>
<proteinExistence type="predicted"/>
<keyword evidence="4" id="KW-1185">Reference proteome</keyword>
<reference evidence="3 4" key="2">
    <citation type="submission" date="2020-03" db="EMBL/GenBank/DDBJ databases">
        <authorList>
            <person name="Ichikawa N."/>
            <person name="Kimura A."/>
            <person name="Kitahashi Y."/>
            <person name="Uohara A."/>
        </authorList>
    </citation>
    <scope>NUCLEOTIDE SEQUENCE [LARGE SCALE GENOMIC DNA]</scope>
    <source>
        <strain evidence="3 4">NBRC 108639</strain>
    </source>
</reference>
<keyword evidence="2" id="KW-1133">Transmembrane helix</keyword>